<keyword evidence="5" id="KW-0564">Palmitate</keyword>
<keyword evidence="4 10" id="KW-0472">Membrane</keyword>
<evidence type="ECO:0000256" key="4">
    <source>
        <dbReference type="ARBA" id="ARBA00023136"/>
    </source>
</evidence>
<evidence type="ECO:0000256" key="7">
    <source>
        <dbReference type="ARBA" id="ARBA00023288"/>
    </source>
</evidence>
<dbReference type="InterPro" id="IPR006665">
    <property type="entry name" value="OmpA-like"/>
</dbReference>
<dbReference type="PANTHER" id="PTHR30329:SF21">
    <property type="entry name" value="LIPOPROTEIN YIAD-RELATED"/>
    <property type="match status" value="1"/>
</dbReference>
<dbReference type="HAMAP" id="MF_02204">
    <property type="entry name" value="Pal"/>
    <property type="match status" value="1"/>
</dbReference>
<evidence type="ECO:0000256" key="11">
    <source>
        <dbReference type="SAM" id="MobiDB-lite"/>
    </source>
</evidence>
<accession>A0A6H1WV09</accession>
<dbReference type="GO" id="GO:0051301">
    <property type="term" value="P:cell division"/>
    <property type="evidence" value="ECO:0007669"/>
    <property type="project" value="UniProtKB-KW"/>
</dbReference>
<dbReference type="CDD" id="cd07185">
    <property type="entry name" value="OmpA_C-like"/>
    <property type="match status" value="1"/>
</dbReference>
<evidence type="ECO:0000256" key="8">
    <source>
        <dbReference type="ARBA" id="ARBA00023306"/>
    </source>
</evidence>
<evidence type="ECO:0000256" key="9">
    <source>
        <dbReference type="HAMAP-Rule" id="MF_02204"/>
    </source>
</evidence>
<dbReference type="SUPFAM" id="SSF103088">
    <property type="entry name" value="OmpA-like"/>
    <property type="match status" value="1"/>
</dbReference>
<keyword evidence="14" id="KW-1185">Reference proteome</keyword>
<dbReference type="KEGG" id="tmai:FVE67_06425"/>
<dbReference type="AlphaFoldDB" id="A0A6H1WV09"/>
<dbReference type="InterPro" id="IPR006664">
    <property type="entry name" value="OMP_bac"/>
</dbReference>
<dbReference type="InterPro" id="IPR036737">
    <property type="entry name" value="OmpA-like_sf"/>
</dbReference>
<comment type="subcellular location">
    <subcellularLocation>
        <location evidence="1">Cell outer membrane</location>
    </subcellularLocation>
</comment>
<proteinExistence type="inferred from homology"/>
<comment type="similarity">
    <text evidence="9">Belongs to the Pal lipoprotein family.</text>
</comment>
<keyword evidence="7 13" id="KW-0449">Lipoprotein</keyword>
<evidence type="ECO:0000256" key="2">
    <source>
        <dbReference type="ARBA" id="ARBA00022618"/>
    </source>
</evidence>
<dbReference type="Proteomes" id="UP000501253">
    <property type="component" value="Chromosome"/>
</dbReference>
<feature type="domain" description="OmpA-like" evidence="12">
    <location>
        <begin position="79"/>
        <end position="195"/>
    </location>
</feature>
<organism evidence="13 14">
    <name type="scientific">Thermosulfurimonas marina</name>
    <dbReference type="NCBI Taxonomy" id="2047767"/>
    <lineage>
        <taxon>Bacteria</taxon>
        <taxon>Pseudomonadati</taxon>
        <taxon>Thermodesulfobacteriota</taxon>
        <taxon>Thermodesulfobacteria</taxon>
        <taxon>Thermodesulfobacteriales</taxon>
        <taxon>Thermodesulfobacteriaceae</taxon>
        <taxon>Thermosulfurimonas</taxon>
    </lineage>
</organism>
<keyword evidence="3" id="KW-0732">Signal</keyword>
<evidence type="ECO:0000256" key="6">
    <source>
        <dbReference type="ARBA" id="ARBA00023237"/>
    </source>
</evidence>
<protein>
    <recommendedName>
        <fullName evidence="9">Peptidoglycan-associated protein</fullName>
    </recommendedName>
</protein>
<feature type="region of interest" description="Disordered" evidence="11">
    <location>
        <begin position="17"/>
        <end position="68"/>
    </location>
</feature>
<feature type="compositionally biased region" description="Pro residues" evidence="11">
    <location>
        <begin position="22"/>
        <end position="40"/>
    </location>
</feature>
<evidence type="ECO:0000313" key="13">
    <source>
        <dbReference type="EMBL" id="QJA06989.1"/>
    </source>
</evidence>
<keyword evidence="6" id="KW-0998">Cell outer membrane</keyword>
<evidence type="ECO:0000313" key="14">
    <source>
        <dbReference type="Proteomes" id="UP000501253"/>
    </source>
</evidence>
<gene>
    <name evidence="9 13" type="primary">pal</name>
    <name evidence="13" type="ORF">FVE67_06425</name>
</gene>
<dbReference type="InterPro" id="IPR050330">
    <property type="entry name" value="Bact_OuterMem_StrucFunc"/>
</dbReference>
<dbReference type="NCBIfam" id="TIGR02802">
    <property type="entry name" value="Pal_lipo"/>
    <property type="match status" value="1"/>
</dbReference>
<evidence type="ECO:0000256" key="5">
    <source>
        <dbReference type="ARBA" id="ARBA00023139"/>
    </source>
</evidence>
<dbReference type="InterPro" id="IPR039001">
    <property type="entry name" value="Pal"/>
</dbReference>
<dbReference type="PANTHER" id="PTHR30329">
    <property type="entry name" value="STATOR ELEMENT OF FLAGELLAR MOTOR COMPLEX"/>
    <property type="match status" value="1"/>
</dbReference>
<dbReference type="Gene3D" id="3.30.1330.60">
    <property type="entry name" value="OmpA-like domain"/>
    <property type="match status" value="1"/>
</dbReference>
<evidence type="ECO:0000256" key="3">
    <source>
        <dbReference type="ARBA" id="ARBA00022729"/>
    </source>
</evidence>
<dbReference type="EMBL" id="CP042909">
    <property type="protein sequence ID" value="QJA06989.1"/>
    <property type="molecule type" value="Genomic_DNA"/>
</dbReference>
<sequence length="195" mass="21677">MVVGLFLLSACAQKEISSGPVPQAPVSPPEEAVSPPPSPPVAGERPSGVKGPPAFSEESLEAAARKARELPPEERLRLYGRSTPPLKAIFFDFDDYRIRPDMIPRLEEDARFLLQHPEYRVELQGNCDERGDRDYNLALGEKRALEVKKYLENLGVSPERLSTVSFGEERPLAPGHNEAAWALNRRVDLVILKNP</sequence>
<dbReference type="GO" id="GO:0009279">
    <property type="term" value="C:cell outer membrane"/>
    <property type="evidence" value="ECO:0007669"/>
    <property type="project" value="UniProtKB-SubCell"/>
</dbReference>
<dbReference type="Pfam" id="PF00691">
    <property type="entry name" value="OmpA"/>
    <property type="match status" value="1"/>
</dbReference>
<evidence type="ECO:0000256" key="1">
    <source>
        <dbReference type="ARBA" id="ARBA00004442"/>
    </source>
</evidence>
<dbReference type="PRINTS" id="PR01021">
    <property type="entry name" value="OMPADOMAIN"/>
</dbReference>
<keyword evidence="8" id="KW-0131">Cell cycle</keyword>
<dbReference type="InterPro" id="IPR014169">
    <property type="entry name" value="Pal_lipo_C"/>
</dbReference>
<evidence type="ECO:0000256" key="10">
    <source>
        <dbReference type="PROSITE-ProRule" id="PRU00473"/>
    </source>
</evidence>
<reference evidence="13 14" key="1">
    <citation type="submission" date="2019-08" db="EMBL/GenBank/DDBJ databases">
        <title>Complete genome sequence of Thermosulfurimonas marina SU872T, an anaerobic thermophilic chemolithoautotrophic bacterium isolated from a shallow marine hydrothermal vent.</title>
        <authorList>
            <person name="Allioux M."/>
            <person name="Jebbar M."/>
            <person name="Slobodkina G."/>
            <person name="Slobodkin A."/>
            <person name="Moalic Y."/>
            <person name="Frolova A."/>
            <person name="Shao Z."/>
            <person name="Alain K."/>
        </authorList>
    </citation>
    <scope>NUCLEOTIDE SEQUENCE [LARGE SCALE GENOMIC DNA]</scope>
    <source>
        <strain evidence="13 14">SU872</strain>
    </source>
</reference>
<keyword evidence="2" id="KW-0132">Cell division</keyword>
<name>A0A6H1WV09_9BACT</name>
<dbReference type="PROSITE" id="PS51123">
    <property type="entry name" value="OMPA_2"/>
    <property type="match status" value="1"/>
</dbReference>
<evidence type="ECO:0000259" key="12">
    <source>
        <dbReference type="PROSITE" id="PS51123"/>
    </source>
</evidence>